<dbReference type="RefSeq" id="WP_319011707.1">
    <property type="nucleotide sequence ID" value="NZ_JAWJZF010000441.1"/>
</dbReference>
<dbReference type="PANTHER" id="PTHR42791">
    <property type="entry name" value="GNAT FAMILY ACETYLTRANSFERASE"/>
    <property type="match status" value="1"/>
</dbReference>
<name>A0ABU4KCK2_9ACTN</name>
<gene>
    <name evidence="2" type="ORF">R2363_25480</name>
</gene>
<dbReference type="Gene3D" id="3.40.630.30">
    <property type="match status" value="1"/>
</dbReference>
<evidence type="ECO:0000313" key="2">
    <source>
        <dbReference type="EMBL" id="MDX2295509.1"/>
    </source>
</evidence>
<dbReference type="Pfam" id="PF00583">
    <property type="entry name" value="Acetyltransf_1"/>
    <property type="match status" value="1"/>
</dbReference>
<keyword evidence="3" id="KW-1185">Reference proteome</keyword>
<dbReference type="SUPFAM" id="SSF55729">
    <property type="entry name" value="Acyl-CoA N-acyltransferases (Nat)"/>
    <property type="match status" value="1"/>
</dbReference>
<dbReference type="EC" id="2.3.1.-" evidence="2"/>
<dbReference type="CDD" id="cd04301">
    <property type="entry name" value="NAT_SF"/>
    <property type="match status" value="1"/>
</dbReference>
<keyword evidence="2" id="KW-0808">Transferase</keyword>
<feature type="domain" description="N-acetyltransferase" evidence="1">
    <location>
        <begin position="21"/>
        <end position="216"/>
    </location>
</feature>
<evidence type="ECO:0000313" key="3">
    <source>
        <dbReference type="Proteomes" id="UP001278571"/>
    </source>
</evidence>
<proteinExistence type="predicted"/>
<dbReference type="Proteomes" id="UP001278571">
    <property type="component" value="Unassembled WGS sequence"/>
</dbReference>
<sequence length="216" mass="23999">MIGPNRIPMPDRVLGVEVSDVTVRPLAAGEFELAGRIVGLAFADNPSNLATVGGDREKAIRAMEQGTRIIKLENSSHHALGAEREGRLVGLMNAVEWPHCQMTLGEKLKSAPVMMRTIGRNMPRAFKIMSSRAKHEPREPHWHLGPLAVHPDEQGRGIGTTLFRAFLDRIDEQGAPAFLQADVDRNVALYQKFGFEVVSRETILGVDTRFMWRAAR</sequence>
<dbReference type="GO" id="GO:0016746">
    <property type="term" value="F:acyltransferase activity"/>
    <property type="evidence" value="ECO:0007669"/>
    <property type="project" value="UniProtKB-KW"/>
</dbReference>
<dbReference type="PANTHER" id="PTHR42791:SF1">
    <property type="entry name" value="N-ACETYLTRANSFERASE DOMAIN-CONTAINING PROTEIN"/>
    <property type="match status" value="1"/>
</dbReference>
<reference evidence="2 3" key="1">
    <citation type="submission" date="2023-10" db="EMBL/GenBank/DDBJ databases">
        <authorList>
            <person name="Wang X.X."/>
        </authorList>
    </citation>
    <scope>NUCLEOTIDE SEQUENCE [LARGE SCALE GENOMIC DNA]</scope>
    <source>
        <strain evidence="2 3">NBRC 12816</strain>
    </source>
</reference>
<protein>
    <submittedName>
        <fullName evidence="2">GNAT family N-acetyltransferase</fullName>
        <ecNumber evidence="2">2.3.1.-</ecNumber>
    </submittedName>
</protein>
<evidence type="ECO:0000259" key="1">
    <source>
        <dbReference type="PROSITE" id="PS51186"/>
    </source>
</evidence>
<accession>A0ABU4KCK2</accession>
<dbReference type="InterPro" id="IPR016181">
    <property type="entry name" value="Acyl_CoA_acyltransferase"/>
</dbReference>
<comment type="caution">
    <text evidence="2">The sequence shown here is derived from an EMBL/GenBank/DDBJ whole genome shotgun (WGS) entry which is preliminary data.</text>
</comment>
<organism evidence="2 3">
    <name type="scientific">Streptomyces roseolus</name>
    <dbReference type="NCBI Taxonomy" id="67358"/>
    <lineage>
        <taxon>Bacteria</taxon>
        <taxon>Bacillati</taxon>
        <taxon>Actinomycetota</taxon>
        <taxon>Actinomycetes</taxon>
        <taxon>Kitasatosporales</taxon>
        <taxon>Streptomycetaceae</taxon>
        <taxon>Streptomyces</taxon>
    </lineage>
</organism>
<keyword evidence="2" id="KW-0012">Acyltransferase</keyword>
<dbReference type="EMBL" id="JAWJZF010000441">
    <property type="protein sequence ID" value="MDX2295509.1"/>
    <property type="molecule type" value="Genomic_DNA"/>
</dbReference>
<dbReference type="PROSITE" id="PS51186">
    <property type="entry name" value="GNAT"/>
    <property type="match status" value="1"/>
</dbReference>
<dbReference type="InterPro" id="IPR000182">
    <property type="entry name" value="GNAT_dom"/>
</dbReference>
<dbReference type="InterPro" id="IPR052523">
    <property type="entry name" value="Trichothecene_AcTrans"/>
</dbReference>